<gene>
    <name evidence="1" type="ORF">M409DRAFT_26285</name>
</gene>
<organism evidence="1 2">
    <name type="scientific">Zasmidium cellare ATCC 36951</name>
    <dbReference type="NCBI Taxonomy" id="1080233"/>
    <lineage>
        <taxon>Eukaryota</taxon>
        <taxon>Fungi</taxon>
        <taxon>Dikarya</taxon>
        <taxon>Ascomycota</taxon>
        <taxon>Pezizomycotina</taxon>
        <taxon>Dothideomycetes</taxon>
        <taxon>Dothideomycetidae</taxon>
        <taxon>Mycosphaerellales</taxon>
        <taxon>Mycosphaerellaceae</taxon>
        <taxon>Zasmidium</taxon>
    </lineage>
</organism>
<dbReference type="AlphaFoldDB" id="A0A6A6C882"/>
<accession>A0A6A6C882</accession>
<proteinExistence type="predicted"/>
<keyword evidence="2" id="KW-1185">Reference proteome</keyword>
<sequence length="139" mass="15098">TPDPTPTPNLITTTAPEYLALLTDYNVTSFITTSIYLTVPPPSSPSSPDECTNTIIWIFDLTLNGEEEFPIKGIGLFDLVWVAVAEVERWVAVRFEVEFNALAALGAEEGRGPEVGGRGGRGGSEVEELMGLVEERRLT</sequence>
<dbReference type="Proteomes" id="UP000799537">
    <property type="component" value="Unassembled WGS sequence"/>
</dbReference>
<reference evidence="1" key="1">
    <citation type="journal article" date="2020" name="Stud. Mycol.">
        <title>101 Dothideomycetes genomes: a test case for predicting lifestyles and emergence of pathogens.</title>
        <authorList>
            <person name="Haridas S."/>
            <person name="Albert R."/>
            <person name="Binder M."/>
            <person name="Bloem J."/>
            <person name="Labutti K."/>
            <person name="Salamov A."/>
            <person name="Andreopoulos B."/>
            <person name="Baker S."/>
            <person name="Barry K."/>
            <person name="Bills G."/>
            <person name="Bluhm B."/>
            <person name="Cannon C."/>
            <person name="Castanera R."/>
            <person name="Culley D."/>
            <person name="Daum C."/>
            <person name="Ezra D."/>
            <person name="Gonzalez J."/>
            <person name="Henrissat B."/>
            <person name="Kuo A."/>
            <person name="Liang C."/>
            <person name="Lipzen A."/>
            <person name="Lutzoni F."/>
            <person name="Magnuson J."/>
            <person name="Mondo S."/>
            <person name="Nolan M."/>
            <person name="Ohm R."/>
            <person name="Pangilinan J."/>
            <person name="Park H.-J."/>
            <person name="Ramirez L."/>
            <person name="Alfaro M."/>
            <person name="Sun H."/>
            <person name="Tritt A."/>
            <person name="Yoshinaga Y."/>
            <person name="Zwiers L.-H."/>
            <person name="Turgeon B."/>
            <person name="Goodwin S."/>
            <person name="Spatafora J."/>
            <person name="Crous P."/>
            <person name="Grigoriev I."/>
        </authorList>
    </citation>
    <scope>NUCLEOTIDE SEQUENCE</scope>
    <source>
        <strain evidence="1">ATCC 36951</strain>
    </source>
</reference>
<evidence type="ECO:0000313" key="1">
    <source>
        <dbReference type="EMBL" id="KAF2163241.1"/>
    </source>
</evidence>
<dbReference type="GeneID" id="54561314"/>
<dbReference type="EMBL" id="ML993609">
    <property type="protein sequence ID" value="KAF2163241.1"/>
    <property type="molecule type" value="Genomic_DNA"/>
</dbReference>
<dbReference type="RefSeq" id="XP_033664130.1">
    <property type="nucleotide sequence ID" value="XM_033808042.1"/>
</dbReference>
<protein>
    <submittedName>
        <fullName evidence="1">Uncharacterized protein</fullName>
    </submittedName>
</protein>
<name>A0A6A6C882_ZASCE</name>
<feature type="non-terminal residue" evidence="1">
    <location>
        <position position="1"/>
    </location>
</feature>
<evidence type="ECO:0000313" key="2">
    <source>
        <dbReference type="Proteomes" id="UP000799537"/>
    </source>
</evidence>